<organism evidence="12 13">
    <name type="scientific">Apilactobacillus ozensis DSM 23829 = JCM 17196</name>
    <dbReference type="NCBI Taxonomy" id="1423781"/>
    <lineage>
        <taxon>Bacteria</taxon>
        <taxon>Bacillati</taxon>
        <taxon>Bacillota</taxon>
        <taxon>Bacilli</taxon>
        <taxon>Lactobacillales</taxon>
        <taxon>Lactobacillaceae</taxon>
        <taxon>Apilactobacillus</taxon>
    </lineage>
</organism>
<feature type="transmembrane region" description="Helical" evidence="10">
    <location>
        <begin position="193"/>
        <end position="214"/>
    </location>
</feature>
<feature type="transmembrane region" description="Helical" evidence="10">
    <location>
        <begin position="360"/>
        <end position="381"/>
    </location>
</feature>
<keyword evidence="4 10" id="KW-0812">Transmembrane</keyword>
<feature type="transmembrane region" description="Helical" evidence="10">
    <location>
        <begin position="320"/>
        <end position="340"/>
    </location>
</feature>
<protein>
    <submittedName>
        <fullName evidence="12">NhaP-type Na+ H+ and K+ H+ antiporter</fullName>
    </submittedName>
</protein>
<proteinExistence type="predicted"/>
<keyword evidence="13" id="KW-1185">Reference proteome</keyword>
<comment type="caution">
    <text evidence="12">The sequence shown here is derived from an EMBL/GenBank/DDBJ whole genome shotgun (WGS) entry which is preliminary data.</text>
</comment>
<feature type="transmembrane region" description="Helical" evidence="10">
    <location>
        <begin position="393"/>
        <end position="413"/>
    </location>
</feature>
<dbReference type="Gene3D" id="6.10.140.1330">
    <property type="match status" value="1"/>
</dbReference>
<keyword evidence="3" id="KW-1003">Cell membrane</keyword>
<evidence type="ECO:0000256" key="10">
    <source>
        <dbReference type="SAM" id="Phobius"/>
    </source>
</evidence>
<evidence type="ECO:0000313" key="13">
    <source>
        <dbReference type="Proteomes" id="UP000052012"/>
    </source>
</evidence>
<dbReference type="GO" id="GO:0015386">
    <property type="term" value="F:potassium:proton antiporter activity"/>
    <property type="evidence" value="ECO:0007669"/>
    <property type="project" value="TreeGrafter"/>
</dbReference>
<evidence type="ECO:0000256" key="7">
    <source>
        <dbReference type="ARBA" id="ARBA00023065"/>
    </source>
</evidence>
<evidence type="ECO:0000256" key="6">
    <source>
        <dbReference type="ARBA" id="ARBA00023053"/>
    </source>
</evidence>
<evidence type="ECO:0000256" key="8">
    <source>
        <dbReference type="ARBA" id="ARBA00023136"/>
    </source>
</evidence>
<dbReference type="PANTHER" id="PTHR10110">
    <property type="entry name" value="SODIUM/HYDROGEN EXCHANGER"/>
    <property type="match status" value="1"/>
</dbReference>
<dbReference type="InterPro" id="IPR006153">
    <property type="entry name" value="Cation/H_exchanger_TM"/>
</dbReference>
<dbReference type="STRING" id="1423781.FD06_GL000322"/>
<dbReference type="RefSeq" id="WP_054658380.1">
    <property type="nucleotide sequence ID" value="NZ_BBAX01000017.1"/>
</dbReference>
<feature type="transmembrane region" description="Helical" evidence="10">
    <location>
        <begin position="14"/>
        <end position="32"/>
    </location>
</feature>
<keyword evidence="5 10" id="KW-1133">Transmembrane helix</keyword>
<dbReference type="InterPro" id="IPR018422">
    <property type="entry name" value="Cation/H_exchanger_CPA1"/>
</dbReference>
<dbReference type="GO" id="GO:0051453">
    <property type="term" value="P:regulation of intracellular pH"/>
    <property type="evidence" value="ECO:0007669"/>
    <property type="project" value="TreeGrafter"/>
</dbReference>
<gene>
    <name evidence="12" type="ORF">FD06_GL000322</name>
</gene>
<dbReference type="GO" id="GO:0098719">
    <property type="term" value="P:sodium ion import across plasma membrane"/>
    <property type="evidence" value="ECO:0007669"/>
    <property type="project" value="TreeGrafter"/>
</dbReference>
<dbReference type="GO" id="GO:0005886">
    <property type="term" value="C:plasma membrane"/>
    <property type="evidence" value="ECO:0007669"/>
    <property type="project" value="UniProtKB-SubCell"/>
</dbReference>
<keyword evidence="6" id="KW-0915">Sodium</keyword>
<evidence type="ECO:0000256" key="1">
    <source>
        <dbReference type="ARBA" id="ARBA00004651"/>
    </source>
</evidence>
<feature type="transmembrane region" description="Helical" evidence="10">
    <location>
        <begin position="287"/>
        <end position="308"/>
    </location>
</feature>
<evidence type="ECO:0000256" key="2">
    <source>
        <dbReference type="ARBA" id="ARBA00022448"/>
    </source>
</evidence>
<comment type="subcellular location">
    <subcellularLocation>
        <location evidence="1">Cell membrane</location>
        <topology evidence="1">Multi-pass membrane protein</topology>
    </subcellularLocation>
</comment>
<keyword evidence="7" id="KW-0406">Ion transport</keyword>
<dbReference type="EMBL" id="AYYQ01000033">
    <property type="protein sequence ID" value="KRM67961.1"/>
    <property type="molecule type" value="Genomic_DNA"/>
</dbReference>
<keyword evidence="9" id="KW-0739">Sodium transport</keyword>
<dbReference type="PANTHER" id="PTHR10110:SF86">
    <property type="entry name" value="SODIUM_HYDROGEN EXCHANGER 7"/>
    <property type="match status" value="1"/>
</dbReference>
<dbReference type="PATRIC" id="fig|1423781.4.peg.328"/>
<evidence type="ECO:0000256" key="3">
    <source>
        <dbReference type="ARBA" id="ARBA00022475"/>
    </source>
</evidence>
<feature type="domain" description="Cation/H+ exchanger transmembrane" evidence="11">
    <location>
        <begin position="23"/>
        <end position="417"/>
    </location>
</feature>
<evidence type="ECO:0000256" key="9">
    <source>
        <dbReference type="ARBA" id="ARBA00023201"/>
    </source>
</evidence>
<evidence type="ECO:0000259" key="11">
    <source>
        <dbReference type="Pfam" id="PF00999"/>
    </source>
</evidence>
<evidence type="ECO:0000256" key="5">
    <source>
        <dbReference type="ARBA" id="ARBA00022989"/>
    </source>
</evidence>
<keyword evidence="2" id="KW-0813">Transport</keyword>
<keyword evidence="8 10" id="KW-0472">Membrane</keyword>
<name>A0A0R2AVT3_9LACO</name>
<feature type="transmembrane region" description="Helical" evidence="10">
    <location>
        <begin position="41"/>
        <end position="60"/>
    </location>
</feature>
<evidence type="ECO:0000256" key="4">
    <source>
        <dbReference type="ARBA" id="ARBA00022692"/>
    </source>
</evidence>
<dbReference type="Proteomes" id="UP000052012">
    <property type="component" value="Unassembled WGS sequence"/>
</dbReference>
<reference evidence="12 13" key="1">
    <citation type="journal article" date="2015" name="Genome Announc.">
        <title>Expanding the biotechnology potential of lactobacilli through comparative genomics of 213 strains and associated genera.</title>
        <authorList>
            <person name="Sun Z."/>
            <person name="Harris H.M."/>
            <person name="McCann A."/>
            <person name="Guo C."/>
            <person name="Argimon S."/>
            <person name="Zhang W."/>
            <person name="Yang X."/>
            <person name="Jeffery I.B."/>
            <person name="Cooney J.C."/>
            <person name="Kagawa T.F."/>
            <person name="Liu W."/>
            <person name="Song Y."/>
            <person name="Salvetti E."/>
            <person name="Wrobel A."/>
            <person name="Rasinkangas P."/>
            <person name="Parkhill J."/>
            <person name="Rea M.C."/>
            <person name="O'Sullivan O."/>
            <person name="Ritari J."/>
            <person name="Douillard F.P."/>
            <person name="Paul Ross R."/>
            <person name="Yang R."/>
            <person name="Briner A.E."/>
            <person name="Felis G.E."/>
            <person name="de Vos W.M."/>
            <person name="Barrangou R."/>
            <person name="Klaenhammer T.R."/>
            <person name="Caufield P.W."/>
            <person name="Cui Y."/>
            <person name="Zhang H."/>
            <person name="O'Toole P.W."/>
        </authorList>
    </citation>
    <scope>NUCLEOTIDE SEQUENCE [LARGE SCALE GENOMIC DNA]</scope>
    <source>
        <strain evidence="12 13">DSM 23829</strain>
    </source>
</reference>
<feature type="transmembrane region" description="Helical" evidence="10">
    <location>
        <begin position="95"/>
        <end position="115"/>
    </location>
</feature>
<dbReference type="AlphaFoldDB" id="A0A0R2AVT3"/>
<accession>A0A0R2AVT3</accession>
<sequence length="662" mass="74857">MVVYFYERIGFLEIFYTVMLLIIATVVANMVYPHFPLVPQAFYQIFAGMILSLLPIYSHFTLEPEMFMLIIIAPLMFHDGQNIDTHELRKHMSSTLSMSVLLAIITVIIMGYISHAIIPSIPLALTFALAAIVTPTDNVAVSSITSNVEMPHNVMGMLERESLFNDASGLVAFSLALNAFTTGEFSVGTGIKSFLFVFLGGLIIGLMLGTILIWSRIRLVRNGMDSTSVIVPFDIISPFAIYLIAEHFGFSGILAVVAAGVLRSAFSKQIRLSNTSLQLVSKSTWNIVTDILNGFVFVLLGVSIPTVWHDIQKESMAALPKYLVLSIILYVVMVVLRYLWVKFSFANIQSKANDHNKNAIISALSGIHGTITLSMAFSIPFTLGNAPFPYRTIIVFMATVIIILSLLVPAIVLPMMLPSNKADIDPNAIKDQKRKTVNYATKKVIDNNPQQKTDAHIVAATLSSQYSSGRPSDKRFRKIMKAANEVEINSIQTLVDTNKINAKIANYYIRRLVWQAQRNRQFSFYIIVFAIKHFNHLIIRKFKKQPHKKVQYDNQRKLFKQMESYGYENVMQFLSKDHNAEDQAAVNAARHSYNFRHKRLNENGSSERQNELFIQAFQYEYNYIQEKSTLGNMSQLIAEELYKQVSIDQLIYMQQSNDGREK</sequence>
<dbReference type="Pfam" id="PF00999">
    <property type="entry name" value="Na_H_Exchanger"/>
    <property type="match status" value="1"/>
</dbReference>
<feature type="transmembrane region" description="Helical" evidence="10">
    <location>
        <begin position="250"/>
        <end position="266"/>
    </location>
</feature>
<evidence type="ECO:0000313" key="12">
    <source>
        <dbReference type="EMBL" id="KRM67961.1"/>
    </source>
</evidence>
<feature type="transmembrane region" description="Helical" evidence="10">
    <location>
        <begin position="162"/>
        <end position="181"/>
    </location>
</feature>
<dbReference type="GO" id="GO:0015385">
    <property type="term" value="F:sodium:proton antiporter activity"/>
    <property type="evidence" value="ECO:0007669"/>
    <property type="project" value="InterPro"/>
</dbReference>